<dbReference type="PRINTS" id="PR00194">
    <property type="entry name" value="TROPOMYOSIN"/>
</dbReference>
<protein>
    <submittedName>
        <fullName evidence="5">Tropomyosin-2 isoform X9</fullName>
    </submittedName>
</protein>
<evidence type="ECO:0000256" key="1">
    <source>
        <dbReference type="ARBA" id="ARBA00009036"/>
    </source>
</evidence>
<comment type="similarity">
    <text evidence="1 3">Belongs to the tropomyosin family.</text>
</comment>
<evidence type="ECO:0000256" key="4">
    <source>
        <dbReference type="SAM" id="Coils"/>
    </source>
</evidence>
<dbReference type="Proteomes" id="UP001607302">
    <property type="component" value="Unassembled WGS sequence"/>
</dbReference>
<dbReference type="PANTHER" id="PTHR19269">
    <property type="entry name" value="TROPOMYOSIN"/>
    <property type="match status" value="1"/>
</dbReference>
<evidence type="ECO:0000256" key="3">
    <source>
        <dbReference type="RuleBase" id="RU004515"/>
    </source>
</evidence>
<dbReference type="SUPFAM" id="SSF57997">
    <property type="entry name" value="Tropomyosin"/>
    <property type="match status" value="1"/>
</dbReference>
<gene>
    <name evidence="5" type="ORF">V1478_014401</name>
</gene>
<name>A0ABD2AA96_VESSQ</name>
<organism evidence="5 6">
    <name type="scientific">Vespula squamosa</name>
    <name type="common">Southern yellow jacket</name>
    <name type="synonym">Wasp</name>
    <dbReference type="NCBI Taxonomy" id="30214"/>
    <lineage>
        <taxon>Eukaryota</taxon>
        <taxon>Metazoa</taxon>
        <taxon>Ecdysozoa</taxon>
        <taxon>Arthropoda</taxon>
        <taxon>Hexapoda</taxon>
        <taxon>Insecta</taxon>
        <taxon>Pterygota</taxon>
        <taxon>Neoptera</taxon>
        <taxon>Endopterygota</taxon>
        <taxon>Hymenoptera</taxon>
        <taxon>Apocrita</taxon>
        <taxon>Aculeata</taxon>
        <taxon>Vespoidea</taxon>
        <taxon>Vespidae</taxon>
        <taxon>Vespinae</taxon>
        <taxon>Vespula</taxon>
    </lineage>
</organism>
<keyword evidence="2 4" id="KW-0175">Coiled coil</keyword>
<reference evidence="5 6" key="1">
    <citation type="journal article" date="2024" name="Ann. Entomol. Soc. Am.">
        <title>Genomic analyses of the southern and eastern yellowjacket wasps (Hymenoptera: Vespidae) reveal evolutionary signatures of social life.</title>
        <authorList>
            <person name="Catto M.A."/>
            <person name="Caine P.B."/>
            <person name="Orr S.E."/>
            <person name="Hunt B.G."/>
            <person name="Goodisman M.A.D."/>
        </authorList>
    </citation>
    <scope>NUCLEOTIDE SEQUENCE [LARGE SCALE GENOMIC DNA]</scope>
    <source>
        <strain evidence="5">233</strain>
        <tissue evidence="5">Head and thorax</tissue>
    </source>
</reference>
<comment type="caution">
    <text evidence="5">The sequence shown here is derived from an EMBL/GenBank/DDBJ whole genome shotgun (WGS) entry which is preliminary data.</text>
</comment>
<keyword evidence="6" id="KW-1185">Reference proteome</keyword>
<sequence length="121" mass="13997">MVARKLVMMEQDLERAEEKAELSEAKIVELEEELRVVGNNLKSLEVSEEKATQREETFEGQVKILDSQLKEAEARAEFAERSVQKLQKEVDRLEDEMVTEKEKFKEIGDGLDNAFFELYGV</sequence>
<evidence type="ECO:0000313" key="5">
    <source>
        <dbReference type="EMBL" id="KAL2716725.1"/>
    </source>
</evidence>
<dbReference type="Pfam" id="PF00261">
    <property type="entry name" value="Tropomyosin"/>
    <property type="match status" value="1"/>
</dbReference>
<evidence type="ECO:0000313" key="6">
    <source>
        <dbReference type="Proteomes" id="UP001607302"/>
    </source>
</evidence>
<dbReference type="EMBL" id="JAUDFV010000154">
    <property type="protein sequence ID" value="KAL2716725.1"/>
    <property type="molecule type" value="Genomic_DNA"/>
</dbReference>
<accession>A0ABD2AA96</accession>
<dbReference type="InterPro" id="IPR000533">
    <property type="entry name" value="Tropomyosin"/>
</dbReference>
<dbReference type="Gene3D" id="1.20.5.170">
    <property type="match status" value="1"/>
</dbReference>
<dbReference type="AlphaFoldDB" id="A0ABD2AA96"/>
<evidence type="ECO:0000256" key="2">
    <source>
        <dbReference type="ARBA" id="ARBA00023054"/>
    </source>
</evidence>
<dbReference type="PROSITE" id="PS00326">
    <property type="entry name" value="TROPOMYOSIN"/>
    <property type="match status" value="1"/>
</dbReference>
<feature type="coiled-coil region" evidence="4">
    <location>
        <begin position="6"/>
        <end position="103"/>
    </location>
</feature>
<dbReference type="FunFam" id="1.20.5.170:FF:000169">
    <property type="entry name" value="Predicted protein"/>
    <property type="match status" value="1"/>
</dbReference>
<proteinExistence type="inferred from homology"/>